<keyword evidence="2" id="KW-0812">Transmembrane</keyword>
<keyword evidence="4" id="KW-0333">Golgi apparatus</keyword>
<feature type="region of interest" description="Disordered" evidence="7">
    <location>
        <begin position="116"/>
        <end position="136"/>
    </location>
</feature>
<comment type="subcellular location">
    <subcellularLocation>
        <location evidence="1">Golgi apparatus membrane</location>
        <topology evidence="1">Single-pass type IV membrane protein</topology>
    </subcellularLocation>
</comment>
<dbReference type="Pfam" id="PF09787">
    <property type="entry name" value="Golgin_A5"/>
    <property type="match status" value="1"/>
</dbReference>
<dbReference type="InterPro" id="IPR019177">
    <property type="entry name" value="Golgin_subfamily_A_member_5"/>
</dbReference>
<comment type="caution">
    <text evidence="8">The sequence shown here is derived from an EMBL/GenBank/DDBJ whole genome shotgun (WGS) entry which is preliminary data.</text>
</comment>
<evidence type="ECO:0000256" key="5">
    <source>
        <dbReference type="ARBA" id="ARBA00023054"/>
    </source>
</evidence>
<dbReference type="PANTHER" id="PTHR13815">
    <property type="entry name" value="GOLGIN-84"/>
    <property type="match status" value="1"/>
</dbReference>
<proteinExistence type="predicted"/>
<evidence type="ECO:0000256" key="3">
    <source>
        <dbReference type="ARBA" id="ARBA00022989"/>
    </source>
</evidence>
<evidence type="ECO:0000256" key="1">
    <source>
        <dbReference type="ARBA" id="ARBA00004409"/>
    </source>
</evidence>
<dbReference type="GO" id="GO:0031985">
    <property type="term" value="C:Golgi cisterna"/>
    <property type="evidence" value="ECO:0007669"/>
    <property type="project" value="TreeGrafter"/>
</dbReference>
<feature type="compositionally biased region" description="Polar residues" evidence="7">
    <location>
        <begin position="280"/>
        <end position="291"/>
    </location>
</feature>
<dbReference type="PANTHER" id="PTHR13815:SF7">
    <property type="entry name" value="GOLGIN SUBFAMILY A MEMBER 5"/>
    <property type="match status" value="1"/>
</dbReference>
<dbReference type="GO" id="GO:0000139">
    <property type="term" value="C:Golgi membrane"/>
    <property type="evidence" value="ECO:0007669"/>
    <property type="project" value="UniProtKB-SubCell"/>
</dbReference>
<sequence>MAWLKGLAGKAEDFLNQIDQNAAVALQKDKKEFNLNEPLLTEVTWEGQHSSRMIRWPLVNGGGIGHVRSSPNLAFRSPVKTQKGNSDDELIKFLNSTEEPSVNTTEEVQDVPITVLPPEHNSAQDSPRDDSSADLPTSAGAILSISSLSRFTMVNRVQNECDAELTTENNMLKNEVRSLNTEMSLLLQRTKSAERENWSLQQQVSSLQAAQKQAALALDDREQEVHSLEKELHDMRQQNVAAQDLAQGLQLENARLVQDSVDSSGQQSSHKSLQDKLASLESQLQQSEAVNHNVQQQWERARGELSESRSELDQYRARAQRILQDKERLITELKAQGSAILDDTVELELEQLRQERELLREEVAQVSARLKASRDELQETERRLESGREQAAQSLQLLQDTLQEERKKRQAAEEDCRAHSEELRAVREELSRQKAQLAVRVREREAELSRLRNQLSQRSESPHGEELESRLHALTQTLVQKQSSLETVTTEKNALRLQLEKIEHKHRETVAMLLQTQSGAGSVNDTDDAKARHTYRSVPAPLSPRQDTGALLYGAATLVGDGGTTLLHSVRTRLMEHWTALDSGTFLLKENISTANLQTFMWLNEERLVFNYNS</sequence>
<reference evidence="8" key="1">
    <citation type="journal article" date="2023" name="IScience">
        <title>Live-bearing cockroach genome reveals convergent evolutionary mechanisms linked to viviparity in insects and beyond.</title>
        <authorList>
            <person name="Fouks B."/>
            <person name="Harrison M.C."/>
            <person name="Mikhailova A.A."/>
            <person name="Marchal E."/>
            <person name="English S."/>
            <person name="Carruthers M."/>
            <person name="Jennings E.C."/>
            <person name="Chiamaka E.L."/>
            <person name="Frigard R.A."/>
            <person name="Pippel M."/>
            <person name="Attardo G.M."/>
            <person name="Benoit J.B."/>
            <person name="Bornberg-Bauer E."/>
            <person name="Tobe S.S."/>
        </authorList>
    </citation>
    <scope>NUCLEOTIDE SEQUENCE</scope>
    <source>
        <strain evidence="8">Stay&amp;Tobe</strain>
    </source>
</reference>
<dbReference type="EMBL" id="JASPKZ010003083">
    <property type="protein sequence ID" value="KAJ9593968.1"/>
    <property type="molecule type" value="Genomic_DNA"/>
</dbReference>
<reference evidence="8" key="2">
    <citation type="submission" date="2023-05" db="EMBL/GenBank/DDBJ databases">
        <authorList>
            <person name="Fouks B."/>
        </authorList>
    </citation>
    <scope>NUCLEOTIDE SEQUENCE</scope>
    <source>
        <strain evidence="8">Stay&amp;Tobe</strain>
        <tissue evidence="8">Testes</tissue>
    </source>
</reference>
<evidence type="ECO:0008006" key="10">
    <source>
        <dbReference type="Google" id="ProtNLM"/>
    </source>
</evidence>
<evidence type="ECO:0000313" key="8">
    <source>
        <dbReference type="EMBL" id="KAJ9593968.1"/>
    </source>
</evidence>
<dbReference type="GO" id="GO:0007030">
    <property type="term" value="P:Golgi organization"/>
    <property type="evidence" value="ECO:0007669"/>
    <property type="project" value="InterPro"/>
</dbReference>
<organism evidence="8 9">
    <name type="scientific">Diploptera punctata</name>
    <name type="common">Pacific beetle cockroach</name>
    <dbReference type="NCBI Taxonomy" id="6984"/>
    <lineage>
        <taxon>Eukaryota</taxon>
        <taxon>Metazoa</taxon>
        <taxon>Ecdysozoa</taxon>
        <taxon>Arthropoda</taxon>
        <taxon>Hexapoda</taxon>
        <taxon>Insecta</taxon>
        <taxon>Pterygota</taxon>
        <taxon>Neoptera</taxon>
        <taxon>Polyneoptera</taxon>
        <taxon>Dictyoptera</taxon>
        <taxon>Blattodea</taxon>
        <taxon>Blaberoidea</taxon>
        <taxon>Blaberidae</taxon>
        <taxon>Diplopterinae</taxon>
        <taxon>Diploptera</taxon>
    </lineage>
</organism>
<feature type="compositionally biased region" description="Low complexity" evidence="7">
    <location>
        <begin position="258"/>
        <end position="271"/>
    </location>
</feature>
<dbReference type="Proteomes" id="UP001233999">
    <property type="component" value="Unassembled WGS sequence"/>
</dbReference>
<keyword evidence="5" id="KW-0175">Coiled coil</keyword>
<feature type="region of interest" description="Disordered" evidence="7">
    <location>
        <begin position="258"/>
        <end position="291"/>
    </location>
</feature>
<keyword evidence="9" id="KW-1185">Reference proteome</keyword>
<protein>
    <recommendedName>
        <fullName evidence="10">Golgin-84</fullName>
    </recommendedName>
</protein>
<gene>
    <name evidence="8" type="ORF">L9F63_014609</name>
</gene>
<evidence type="ECO:0000313" key="9">
    <source>
        <dbReference type="Proteomes" id="UP001233999"/>
    </source>
</evidence>
<evidence type="ECO:0000256" key="6">
    <source>
        <dbReference type="ARBA" id="ARBA00023136"/>
    </source>
</evidence>
<evidence type="ECO:0000256" key="7">
    <source>
        <dbReference type="SAM" id="MobiDB-lite"/>
    </source>
</evidence>
<evidence type="ECO:0000256" key="2">
    <source>
        <dbReference type="ARBA" id="ARBA00022692"/>
    </source>
</evidence>
<dbReference type="AlphaFoldDB" id="A0AAD8EKT9"/>
<accession>A0AAD8EKT9</accession>
<dbReference type="GO" id="GO:0000301">
    <property type="term" value="P:retrograde transport, vesicle recycling within Golgi"/>
    <property type="evidence" value="ECO:0007669"/>
    <property type="project" value="TreeGrafter"/>
</dbReference>
<keyword evidence="6" id="KW-0472">Membrane</keyword>
<evidence type="ECO:0000256" key="4">
    <source>
        <dbReference type="ARBA" id="ARBA00023034"/>
    </source>
</evidence>
<feature type="region of interest" description="Disordered" evidence="7">
    <location>
        <begin position="448"/>
        <end position="467"/>
    </location>
</feature>
<name>A0AAD8EKT9_DIPPU</name>
<keyword evidence="3" id="KW-1133">Transmembrane helix</keyword>